<dbReference type="AlphaFoldDB" id="A0A0G2ZEA3"/>
<reference evidence="2 3" key="1">
    <citation type="submission" date="2015-04" db="EMBL/GenBank/DDBJ databases">
        <title>Complete Genome Sequence of Kosmotoga pacifica SLHLJ1.</title>
        <authorList>
            <person name="Jiang L.J."/>
            <person name="Shao Z.Z."/>
            <person name="Jebbar M."/>
        </authorList>
    </citation>
    <scope>NUCLEOTIDE SEQUENCE [LARGE SCALE GENOMIC DNA]</scope>
    <source>
        <strain evidence="2 3">SLHLJ1</strain>
    </source>
</reference>
<name>A0A0G2ZEA3_9BACT</name>
<accession>A0A0G2ZEA3</accession>
<organism evidence="2 3">
    <name type="scientific">Kosmotoga pacifica</name>
    <dbReference type="NCBI Taxonomy" id="1330330"/>
    <lineage>
        <taxon>Bacteria</taxon>
        <taxon>Thermotogati</taxon>
        <taxon>Thermotogota</taxon>
        <taxon>Thermotogae</taxon>
        <taxon>Kosmotogales</taxon>
        <taxon>Kosmotogaceae</taxon>
        <taxon>Kosmotoga</taxon>
    </lineage>
</organism>
<evidence type="ECO:0000313" key="3">
    <source>
        <dbReference type="Proteomes" id="UP000035159"/>
    </source>
</evidence>
<dbReference type="EMBL" id="CP011232">
    <property type="protein sequence ID" value="AKI97148.1"/>
    <property type="molecule type" value="Genomic_DNA"/>
</dbReference>
<dbReference type="KEGG" id="kpf:IX53_04220"/>
<keyword evidence="1" id="KW-0472">Membrane</keyword>
<evidence type="ECO:0000313" key="2">
    <source>
        <dbReference type="EMBL" id="AKI97148.1"/>
    </source>
</evidence>
<evidence type="ECO:0008006" key="4">
    <source>
        <dbReference type="Google" id="ProtNLM"/>
    </source>
</evidence>
<dbReference type="PATRIC" id="fig|1330330.3.peg.844"/>
<dbReference type="SUPFAM" id="SSF51126">
    <property type="entry name" value="Pectin lyase-like"/>
    <property type="match status" value="1"/>
</dbReference>
<feature type="transmembrane region" description="Helical" evidence="1">
    <location>
        <begin position="7"/>
        <end position="27"/>
    </location>
</feature>
<dbReference type="RefSeq" id="WP_047754282.1">
    <property type="nucleotide sequence ID" value="NZ_CAJUHA010000013.1"/>
</dbReference>
<dbReference type="Proteomes" id="UP000035159">
    <property type="component" value="Chromosome"/>
</dbReference>
<evidence type="ECO:0000256" key="1">
    <source>
        <dbReference type="SAM" id="Phobius"/>
    </source>
</evidence>
<proteinExistence type="predicted"/>
<dbReference type="InterPro" id="IPR011050">
    <property type="entry name" value="Pectin_lyase_fold/virulence"/>
</dbReference>
<sequence>MKRSLKVTIGVAISLVALLVLFYFVFWTPRTITVSALFPTGATGNPTIKAVSSVAEVTLSKNEPSAKLKVKRKDTVEFRTLEGVLLDREDVTKDTREIKFGFPEPRISEFNYIFSEDGKQLILNWDAISSPYSIDSVIVKRNGTVISRKGNSYSDAIIDFQGKTLSYELIVGYKYGPVYIEKSEVLTVKVPLLPVEVEVKVILDEGLNAEKVQVLLDDTPVTLNENGKAIFSRVEQGKHRISLKYDTIELFSEDEIFRWNEDIPYLFEFPIYAIEISELSATRKGDSLKLSWKSDLKSYHEKDVSYLLKLGALSFNSTQTSYELKIPEETSTLTIVPMYRGVPFGPEKVLKVMGKPFFEIGSVPLFVPSNELKIDFKARNLSELQMELDSGSPVNIDIDKGSVTFKDLSEGPHSISFRAKDLYGETLMKNATFTVDTTPPNEPEILEYRIEGNRIIVELGITSDTVSVYGEVLVSDDTIYHIETESNQIVLPVPAPNTGFTGTLEFFLTAVDRAGNESMKASYEVKLVDFEKILSSLNFDVIQKDYKPITVRIVNSKATKDASVTVIVETPKGQNTFVYDLSKPFNVLEPIEGTYFGDLKISYKVNTLGIESPTVIATETTVDLKNLEGFYVYQVDEDGKFRVRFYPVPDPDVRYRIRRKLLDTPVNQEIKTVLPEEVKLDDDPPVVKDFDSPFSLTSEATIEVCVEVEILTDYYSYKFPEKKLTLYKGATILTGTATTASFDENAYPILIAENYVIPQGTEVYIKGDGLLLIQDGASFVVNGRLEISGNREGVLLKSESGSGIMLYGGELRLKNVHTLGRKASLFASGAVLNIEDSSFQGTSNPLIIKNGSSVRLINVELNSVGTAGYISDSDRFEAHNVRINNSSKGFIILNPDFVLIQGYQANEGIKDIGLEIKDSDSEEISLEDIDISSKRFALSLENLKKVSLSGAHLEASGFYVIALSNIEEAQISDVSVTGLLKEGRPNIGFFIASSGGTLKNISVSYCKGTGLYINNRLLPASLMKTYKKLLPKEKENWAPLSLYTDASNFSKNELDIYLEGIYNLYAPGLELDQLKIYDYRVDKTWSNELGKLFPRGSVIVK</sequence>
<gene>
    <name evidence="2" type="ORF">IX53_04220</name>
</gene>
<keyword evidence="1" id="KW-0812">Transmembrane</keyword>
<keyword evidence="1" id="KW-1133">Transmembrane helix</keyword>
<keyword evidence="3" id="KW-1185">Reference proteome</keyword>
<dbReference type="OrthoDB" id="38683at2"/>
<protein>
    <recommendedName>
        <fullName evidence="4">Right handed beta helix domain-containing protein</fullName>
    </recommendedName>
</protein>